<keyword evidence="2" id="KW-1185">Reference proteome</keyword>
<sequence>MDLSEGDLLREGDPVAWHEFRSYRDQVFRDQP</sequence>
<dbReference type="EMBL" id="JAVDSG010000001">
    <property type="protein sequence ID" value="MDR6595085.1"/>
    <property type="molecule type" value="Genomic_DNA"/>
</dbReference>
<comment type="caution">
    <text evidence="1">The sequence shown here is derived from an EMBL/GenBank/DDBJ whole genome shotgun (WGS) entry which is preliminary data.</text>
</comment>
<reference evidence="1 2" key="1">
    <citation type="submission" date="2023-07" db="EMBL/GenBank/DDBJ databases">
        <title>Sequencing the genomes of 1000 actinobacteria strains.</title>
        <authorList>
            <person name="Klenk H.-P."/>
        </authorList>
    </citation>
    <scope>NUCLEOTIDE SEQUENCE [LARGE SCALE GENOMIC DNA]</scope>
    <source>
        <strain evidence="1 2">DSM 43749</strain>
    </source>
</reference>
<gene>
    <name evidence="1" type="ORF">J2S66_003469</name>
</gene>
<name>A0ABU1PWQ4_9PSEU</name>
<evidence type="ECO:0000313" key="1">
    <source>
        <dbReference type="EMBL" id="MDR6595085.1"/>
    </source>
</evidence>
<organism evidence="1 2">
    <name type="scientific">Saccharothrix longispora</name>
    <dbReference type="NCBI Taxonomy" id="33920"/>
    <lineage>
        <taxon>Bacteria</taxon>
        <taxon>Bacillati</taxon>
        <taxon>Actinomycetota</taxon>
        <taxon>Actinomycetes</taxon>
        <taxon>Pseudonocardiales</taxon>
        <taxon>Pseudonocardiaceae</taxon>
        <taxon>Saccharothrix</taxon>
    </lineage>
</organism>
<evidence type="ECO:0000313" key="2">
    <source>
        <dbReference type="Proteomes" id="UP001268819"/>
    </source>
</evidence>
<protein>
    <submittedName>
        <fullName evidence="1">Uncharacterized protein</fullName>
    </submittedName>
</protein>
<proteinExistence type="predicted"/>
<accession>A0ABU1PWQ4</accession>
<dbReference type="Proteomes" id="UP001268819">
    <property type="component" value="Unassembled WGS sequence"/>
</dbReference>